<dbReference type="RefSeq" id="WP_207691017.1">
    <property type="nucleotide sequence ID" value="NZ_CP061799.1"/>
</dbReference>
<evidence type="ECO:0000256" key="4">
    <source>
        <dbReference type="ARBA" id="ARBA00022989"/>
    </source>
</evidence>
<dbReference type="GO" id="GO:0005886">
    <property type="term" value="C:plasma membrane"/>
    <property type="evidence" value="ECO:0007669"/>
    <property type="project" value="UniProtKB-ARBA"/>
</dbReference>
<evidence type="ECO:0000313" key="7">
    <source>
        <dbReference type="EMBL" id="QTA79249.1"/>
    </source>
</evidence>
<organism evidence="7 8">
    <name type="scientific">Desulfonema limicola</name>
    <dbReference type="NCBI Taxonomy" id="45656"/>
    <lineage>
        <taxon>Bacteria</taxon>
        <taxon>Pseudomonadati</taxon>
        <taxon>Thermodesulfobacteriota</taxon>
        <taxon>Desulfobacteria</taxon>
        <taxon>Desulfobacterales</taxon>
        <taxon>Desulfococcaceae</taxon>
        <taxon>Desulfonema</taxon>
    </lineage>
</organism>
<dbReference type="AlphaFoldDB" id="A0A975B5P2"/>
<dbReference type="InterPro" id="IPR051611">
    <property type="entry name" value="ECF_transporter_component"/>
</dbReference>
<keyword evidence="3 6" id="KW-0812">Transmembrane</keyword>
<dbReference type="CDD" id="cd16914">
    <property type="entry name" value="EcfT"/>
    <property type="match status" value="1"/>
</dbReference>
<dbReference type="PANTHER" id="PTHR34857">
    <property type="entry name" value="SLL0384 PROTEIN"/>
    <property type="match status" value="1"/>
</dbReference>
<keyword evidence="8" id="KW-1185">Reference proteome</keyword>
<evidence type="ECO:0000256" key="6">
    <source>
        <dbReference type="SAM" id="Phobius"/>
    </source>
</evidence>
<dbReference type="EMBL" id="CP061799">
    <property type="protein sequence ID" value="QTA79249.1"/>
    <property type="molecule type" value="Genomic_DNA"/>
</dbReference>
<reference evidence="7" key="1">
    <citation type="journal article" date="2021" name="Microb. Physiol.">
        <title>Proteogenomic Insights into the Physiology of Marine, Sulfate-Reducing, Filamentous Desulfonema limicola and Desulfonema magnum.</title>
        <authorList>
            <person name="Schnaars V."/>
            <person name="Wohlbrand L."/>
            <person name="Scheve S."/>
            <person name="Hinrichs C."/>
            <person name="Reinhardt R."/>
            <person name="Rabus R."/>
        </authorList>
    </citation>
    <scope>NUCLEOTIDE SEQUENCE</scope>
    <source>
        <strain evidence="7">5ac10</strain>
    </source>
</reference>
<evidence type="ECO:0000256" key="5">
    <source>
        <dbReference type="ARBA" id="ARBA00023136"/>
    </source>
</evidence>
<dbReference type="Pfam" id="PF02361">
    <property type="entry name" value="CbiQ"/>
    <property type="match status" value="1"/>
</dbReference>
<name>A0A975B5P2_9BACT</name>
<dbReference type="InterPro" id="IPR003339">
    <property type="entry name" value="ABC/ECF_trnsptr_transmembrane"/>
</dbReference>
<evidence type="ECO:0000256" key="3">
    <source>
        <dbReference type="ARBA" id="ARBA00022692"/>
    </source>
</evidence>
<dbReference type="KEGG" id="dli:dnl_15050"/>
<feature type="transmembrane region" description="Helical" evidence="6">
    <location>
        <begin position="20"/>
        <end position="53"/>
    </location>
</feature>
<keyword evidence="2" id="KW-1003">Cell membrane</keyword>
<evidence type="ECO:0000256" key="2">
    <source>
        <dbReference type="ARBA" id="ARBA00022475"/>
    </source>
</evidence>
<feature type="transmembrane region" description="Helical" evidence="6">
    <location>
        <begin position="65"/>
        <end position="87"/>
    </location>
</feature>
<comment type="subcellular location">
    <subcellularLocation>
        <location evidence="1">Membrane</location>
        <topology evidence="1">Multi-pass membrane protein</topology>
    </subcellularLocation>
</comment>
<dbReference type="PANTHER" id="PTHR34857:SF2">
    <property type="entry name" value="SLL0384 PROTEIN"/>
    <property type="match status" value="1"/>
</dbReference>
<dbReference type="Proteomes" id="UP000663720">
    <property type="component" value="Chromosome"/>
</dbReference>
<keyword evidence="4 6" id="KW-1133">Transmembrane helix</keyword>
<proteinExistence type="predicted"/>
<sequence>MFAFSFGSSFLHKLDTRFKLIILITLSLACFRASFTGITLLTLILIGTIFYIPVSIILFLKEIRYFFLLLVFVFIARSLSVPGTPYFEFMNISITIQGITQGLLICSRLMAVVLLSLCFMSTSRISEIRGAVVWFLKPLPFIPENRVGTMLSLVLRFIPAILNQASKTSEAQRARGIESRKNPVFRVIKFTIPFMRRIFEDADKLVIAMEARAYCEDRTAPEFTARKQDWTALITSVFLGLVIYFV</sequence>
<accession>A0A975B5P2</accession>
<evidence type="ECO:0000313" key="8">
    <source>
        <dbReference type="Proteomes" id="UP000663720"/>
    </source>
</evidence>
<protein>
    <submittedName>
        <fullName evidence="7">Energy-coupling factor transporter, permease protein, BioN</fullName>
    </submittedName>
</protein>
<gene>
    <name evidence="7" type="ORF">dnl_15050</name>
</gene>
<feature type="transmembrane region" description="Helical" evidence="6">
    <location>
        <begin position="99"/>
        <end position="119"/>
    </location>
</feature>
<evidence type="ECO:0000256" key="1">
    <source>
        <dbReference type="ARBA" id="ARBA00004141"/>
    </source>
</evidence>
<keyword evidence="5 6" id="KW-0472">Membrane</keyword>